<name>A0A414P804_9FIRM</name>
<evidence type="ECO:0000313" key="2">
    <source>
        <dbReference type="EMBL" id="RHF62282.1"/>
    </source>
</evidence>
<dbReference type="EMBL" id="QRHG01000006">
    <property type="protein sequence ID" value="RHF62282.1"/>
    <property type="molecule type" value="Genomic_DNA"/>
</dbReference>
<evidence type="ECO:0000256" key="1">
    <source>
        <dbReference type="SAM" id="Phobius"/>
    </source>
</evidence>
<feature type="transmembrane region" description="Helical" evidence="1">
    <location>
        <begin position="6"/>
        <end position="23"/>
    </location>
</feature>
<comment type="caution">
    <text evidence="2">The sequence shown here is derived from an EMBL/GenBank/DDBJ whole genome shotgun (WGS) entry which is preliminary data.</text>
</comment>
<reference evidence="2 3" key="1">
    <citation type="submission" date="2018-08" db="EMBL/GenBank/DDBJ databases">
        <title>A genome reference for cultivated species of the human gut microbiota.</title>
        <authorList>
            <person name="Zou Y."/>
            <person name="Xue W."/>
            <person name="Luo G."/>
        </authorList>
    </citation>
    <scope>NUCLEOTIDE SEQUENCE [LARGE SCALE GENOMIC DNA]</scope>
    <source>
        <strain evidence="2 3">AM25-1LB</strain>
    </source>
</reference>
<protein>
    <submittedName>
        <fullName evidence="2">Uncharacterized protein</fullName>
    </submittedName>
</protein>
<evidence type="ECO:0000313" key="3">
    <source>
        <dbReference type="Proteomes" id="UP000284902"/>
    </source>
</evidence>
<accession>A0A414P804</accession>
<dbReference type="RefSeq" id="WP_118212532.1">
    <property type="nucleotide sequence ID" value="NZ_CBCSYD010000004.1"/>
</dbReference>
<dbReference type="Proteomes" id="UP000284902">
    <property type="component" value="Unassembled WGS sequence"/>
</dbReference>
<organism evidence="2 3">
    <name type="scientific">[Ruminococcus] lactaris</name>
    <dbReference type="NCBI Taxonomy" id="46228"/>
    <lineage>
        <taxon>Bacteria</taxon>
        <taxon>Bacillati</taxon>
        <taxon>Bacillota</taxon>
        <taxon>Clostridia</taxon>
        <taxon>Lachnospirales</taxon>
        <taxon>Lachnospiraceae</taxon>
        <taxon>Mediterraneibacter</taxon>
    </lineage>
</organism>
<keyword evidence="1" id="KW-0812">Transmembrane</keyword>
<gene>
    <name evidence="2" type="ORF">DW672_03315</name>
</gene>
<sequence>MYAITAILTIVGFFIGFTIGATIKKVKTGKGYFRVIPLEEQPDLATINVRIPSNQDLDKYDQIVLTRE</sequence>
<keyword evidence="1" id="KW-1133">Transmembrane helix</keyword>
<dbReference type="AlphaFoldDB" id="A0A414P804"/>
<keyword evidence="1" id="KW-0472">Membrane</keyword>
<proteinExistence type="predicted"/>